<dbReference type="AlphaFoldDB" id="A0A8B9IS69"/>
<dbReference type="Gene3D" id="2.20.25.100">
    <property type="entry name" value="Zn-binding ribosomal proteins"/>
    <property type="match status" value="1"/>
</dbReference>
<evidence type="ECO:0000313" key="1">
    <source>
        <dbReference type="Ensembl" id="ENSACOP00000002166.1"/>
    </source>
</evidence>
<name>A0A8B9IS69_9PSIT</name>
<evidence type="ECO:0000313" key="2">
    <source>
        <dbReference type="Proteomes" id="UP000694522"/>
    </source>
</evidence>
<reference evidence="1" key="2">
    <citation type="submission" date="2025-09" db="UniProtKB">
        <authorList>
            <consortium name="Ensembl"/>
        </authorList>
    </citation>
    <scope>IDENTIFICATION</scope>
</reference>
<dbReference type="Proteomes" id="UP000694522">
    <property type="component" value="Unplaced"/>
</dbReference>
<protein>
    <submittedName>
        <fullName evidence="1">Uncharacterized protein</fullName>
    </submittedName>
</protein>
<organism evidence="1 2">
    <name type="scientific">Amazona collaria</name>
    <name type="common">yellow-billed parrot</name>
    <dbReference type="NCBI Taxonomy" id="241587"/>
    <lineage>
        <taxon>Eukaryota</taxon>
        <taxon>Metazoa</taxon>
        <taxon>Chordata</taxon>
        <taxon>Craniata</taxon>
        <taxon>Vertebrata</taxon>
        <taxon>Euteleostomi</taxon>
        <taxon>Archelosauria</taxon>
        <taxon>Archosauria</taxon>
        <taxon>Dinosauria</taxon>
        <taxon>Saurischia</taxon>
        <taxon>Theropoda</taxon>
        <taxon>Coelurosauria</taxon>
        <taxon>Aves</taxon>
        <taxon>Neognathae</taxon>
        <taxon>Neoaves</taxon>
        <taxon>Telluraves</taxon>
        <taxon>Australaves</taxon>
        <taxon>Psittaciformes</taxon>
        <taxon>Psittacidae</taxon>
        <taxon>Amazona</taxon>
    </lineage>
</organism>
<accession>A0A8B9IS69</accession>
<dbReference type="Ensembl" id="ENSACOT00000002231.1">
    <property type="protein sequence ID" value="ENSACOP00000002166.1"/>
    <property type="gene ID" value="ENSACOG00000001550.1"/>
</dbReference>
<sequence length="65" mass="7208">MGMKCPDCCKFPGVFSHAQHISGSVLSHLAVLHQPTAAGEGLMERCSIRQRQHYLRKVECVLEGE</sequence>
<reference evidence="1" key="1">
    <citation type="submission" date="2025-08" db="UniProtKB">
        <authorList>
            <consortium name="Ensembl"/>
        </authorList>
    </citation>
    <scope>IDENTIFICATION</scope>
</reference>
<dbReference type="InterPro" id="IPR023407">
    <property type="entry name" value="Ribosomal_eS27_Zn-bd_dom_sf"/>
</dbReference>
<keyword evidence="2" id="KW-1185">Reference proteome</keyword>
<proteinExistence type="predicted"/>